<dbReference type="AlphaFoldDB" id="A0A7J5AIC4"/>
<dbReference type="Proteomes" id="UP000467305">
    <property type="component" value="Unassembled WGS sequence"/>
</dbReference>
<keyword evidence="2" id="KW-1185">Reference proteome</keyword>
<organism evidence="1 2">
    <name type="scientific">Tenacibaculum aiptasiae</name>
    <dbReference type="NCBI Taxonomy" id="426481"/>
    <lineage>
        <taxon>Bacteria</taxon>
        <taxon>Pseudomonadati</taxon>
        <taxon>Bacteroidota</taxon>
        <taxon>Flavobacteriia</taxon>
        <taxon>Flavobacteriales</taxon>
        <taxon>Flavobacteriaceae</taxon>
        <taxon>Tenacibaculum</taxon>
    </lineage>
</organism>
<dbReference type="SUPFAM" id="SSF54427">
    <property type="entry name" value="NTF2-like"/>
    <property type="match status" value="1"/>
</dbReference>
<dbReference type="PROSITE" id="PS00018">
    <property type="entry name" value="EF_HAND_1"/>
    <property type="match status" value="1"/>
</dbReference>
<dbReference type="RefSeq" id="WP_150900002.1">
    <property type="nucleotide sequence ID" value="NZ_WAAU01000014.1"/>
</dbReference>
<sequence>MFKKAIFFFLFLFLISNYNYSQSRKNFEDINKIWFKFYQAFDSLDYQIMGEIHSKKLIRISGGKRISDYKTYINNYKTSFSKTKEKNITNNISLRFFERINNDSIASERGIYKLTRKQPDKKEQIYYGKFHVILMKENNVWKIFMDYDSNENNSIGEKDYVKAHDINELDVFILKAP</sequence>
<accession>A0A7J5AIC4</accession>
<evidence type="ECO:0000313" key="2">
    <source>
        <dbReference type="Proteomes" id="UP000467305"/>
    </source>
</evidence>
<dbReference type="InterPro" id="IPR018247">
    <property type="entry name" value="EF_Hand_1_Ca_BS"/>
</dbReference>
<reference evidence="1 2" key="1">
    <citation type="submission" date="2019-09" db="EMBL/GenBank/DDBJ databases">
        <authorList>
            <person name="Cao W.R."/>
        </authorList>
    </citation>
    <scope>NUCLEOTIDE SEQUENCE [LARGE SCALE GENOMIC DNA]</scope>
    <source>
        <strain evidence="2">a4</strain>
    </source>
</reference>
<comment type="caution">
    <text evidence="1">The sequence shown here is derived from an EMBL/GenBank/DDBJ whole genome shotgun (WGS) entry which is preliminary data.</text>
</comment>
<evidence type="ECO:0000313" key="1">
    <source>
        <dbReference type="EMBL" id="KAB1157334.1"/>
    </source>
</evidence>
<dbReference type="InterPro" id="IPR032710">
    <property type="entry name" value="NTF2-like_dom_sf"/>
</dbReference>
<gene>
    <name evidence="1" type="ORF">F7018_10415</name>
</gene>
<protein>
    <submittedName>
        <fullName evidence="1">Nuclear transport factor 2 family protein</fullName>
    </submittedName>
</protein>
<dbReference type="Gene3D" id="3.10.450.50">
    <property type="match status" value="1"/>
</dbReference>
<name>A0A7J5AIC4_9FLAO</name>
<proteinExistence type="predicted"/>
<dbReference type="OrthoDB" id="951068at2"/>
<dbReference type="EMBL" id="WAAU01000014">
    <property type="protein sequence ID" value="KAB1157334.1"/>
    <property type="molecule type" value="Genomic_DNA"/>
</dbReference>